<feature type="transmembrane region" description="Helical" evidence="1">
    <location>
        <begin position="20"/>
        <end position="43"/>
    </location>
</feature>
<dbReference type="Proteomes" id="UP000029661">
    <property type="component" value="Chromosome"/>
</dbReference>
<accession>A0A089ZDS8</accession>
<dbReference type="EMBL" id="LN734822">
    <property type="protein sequence ID" value="CEL24558.1"/>
    <property type="molecule type" value="Genomic_DNA"/>
</dbReference>
<dbReference type="STRING" id="2162.BRM9_1392"/>
<keyword evidence="5" id="KW-1185">Reference proteome</keyword>
<organism evidence="2 4">
    <name type="scientific">Methanobacterium formicicum</name>
    <dbReference type="NCBI Taxonomy" id="2162"/>
    <lineage>
        <taxon>Archaea</taxon>
        <taxon>Methanobacteriati</taxon>
        <taxon>Methanobacteriota</taxon>
        <taxon>Methanomada group</taxon>
        <taxon>Methanobacteria</taxon>
        <taxon>Methanobacteriales</taxon>
        <taxon>Methanobacteriaceae</taxon>
        <taxon>Methanobacterium</taxon>
    </lineage>
</organism>
<reference evidence="2" key="1">
    <citation type="submission" date="2013-12" db="EMBL/GenBank/DDBJ databases">
        <title>The complete genome sequence of Methanobacterium sp. BRM9.</title>
        <authorList>
            <consortium name="Pastoral Greenhouse Gas Research Consortium"/>
            <person name="Kelly W.J."/>
            <person name="Leahy S.C."/>
            <person name="Perry R."/>
            <person name="Li D."/>
            <person name="Altermann E."/>
            <person name="Lambie S.C."/>
            <person name="Attwood G.T."/>
        </authorList>
    </citation>
    <scope>NUCLEOTIDE SEQUENCE [LARGE SCALE GENOMIC DNA]</scope>
    <source>
        <strain evidence="2">BRM9</strain>
    </source>
</reference>
<proteinExistence type="predicted"/>
<evidence type="ECO:0000313" key="5">
    <source>
        <dbReference type="Proteomes" id="UP000062768"/>
    </source>
</evidence>
<gene>
    <name evidence="2" type="ORF">BRM9_1392</name>
    <name evidence="3" type="ORF">MB9_0918</name>
</gene>
<dbReference type="AlphaFoldDB" id="A0A089ZDS8"/>
<dbReference type="OrthoDB" id="70833at2157"/>
<dbReference type="GeneID" id="24792554"/>
<dbReference type="Proteomes" id="UP000062768">
    <property type="component" value="Chromosome I"/>
</dbReference>
<keyword evidence="1" id="KW-0812">Transmembrane</keyword>
<protein>
    <submittedName>
        <fullName evidence="3">Putative membrane protein</fullName>
    </submittedName>
</protein>
<evidence type="ECO:0000313" key="3">
    <source>
        <dbReference type="EMBL" id="CEL24558.1"/>
    </source>
</evidence>
<dbReference type="KEGG" id="mfc:BRM9_1392"/>
<evidence type="ECO:0000256" key="1">
    <source>
        <dbReference type="SAM" id="Phobius"/>
    </source>
</evidence>
<evidence type="ECO:0000313" key="2">
    <source>
        <dbReference type="EMBL" id="AIS32207.1"/>
    </source>
</evidence>
<dbReference type="EMBL" id="CP006933">
    <property type="protein sequence ID" value="AIS32207.1"/>
    <property type="molecule type" value="Genomic_DNA"/>
</dbReference>
<name>A0A089ZDS8_METFO</name>
<evidence type="ECO:0000313" key="4">
    <source>
        <dbReference type="Proteomes" id="UP000029661"/>
    </source>
</evidence>
<reference evidence="3" key="2">
    <citation type="submission" date="2014-09" db="EMBL/GenBank/DDBJ databases">
        <authorList>
            <person name="Bishop-Lilly K.A."/>
            <person name="Broomall S.M."/>
            <person name="Chain P.S."/>
            <person name="Chertkov O."/>
            <person name="Coyne S.R."/>
            <person name="Daligault H.E."/>
            <person name="Davenport K.W."/>
            <person name="Erkkila T."/>
            <person name="Frey K.G."/>
            <person name="Gibbons H.S."/>
            <person name="Gu W."/>
            <person name="Jaissle J."/>
            <person name="Johnson S.L."/>
            <person name="Koroleva G.I."/>
            <person name="Ladner J.T."/>
            <person name="Lo C.-C."/>
            <person name="Minogue T.D."/>
            <person name="Munk C."/>
            <person name="Palacios G.F."/>
            <person name="Redden C.L."/>
            <person name="Rosenzweig C.N."/>
            <person name="Scholz M.B."/>
            <person name="Teshima H."/>
            <person name="Xu Y."/>
        </authorList>
    </citation>
    <scope>NUCLEOTIDE SEQUENCE</scope>
    <source>
        <strain evidence="3">Mb9</strain>
    </source>
</reference>
<keyword evidence="1" id="KW-1133">Transmembrane helix</keyword>
<keyword evidence="1" id="KW-0472">Membrane</keyword>
<dbReference type="PATRIC" id="fig|2162.10.peg.963"/>
<dbReference type="RefSeq" id="WP_145900017.1">
    <property type="nucleotide sequence ID" value="NZ_CP006933.1"/>
</dbReference>
<sequence>MDTLRLFNRDSRGVALSLDILLALIPITILLGLVAADMGNIMYGTQDIIYRSSLERVSADTVNTLLQTSGDPYNWETNPSNLKVVGLAQYDPNNKKPVEYTLSTKKMALLKSSLGQQAVQNVMGDQYGFYITVSPTNSTDTIIWNLTSTGTPKESAKDVVKIERNVLYNVFDSEAVASIKNAGHDSGKPRDYYSEPFFTNQYDLEIYDYYVLIFNRGVTSASVDINQYELMSENEFKGYDKYSNWTKIIPVNYLKAGTNPQENKLKLEQVASKPGTRMDAYVVRVPKGTLPGTITANDALPKSYLFQFYAWTK</sequence>